<evidence type="ECO:0000313" key="3">
    <source>
        <dbReference type="EnsemblPlants" id="LPERR08G07510.1"/>
    </source>
</evidence>
<protein>
    <submittedName>
        <fullName evidence="3">Uncharacterized protein</fullName>
    </submittedName>
</protein>
<feature type="chain" id="PRO_5002349595" evidence="2">
    <location>
        <begin position="22"/>
        <end position="284"/>
    </location>
</feature>
<keyword evidence="2" id="KW-0732">Signal</keyword>
<sequence length="284" mass="29856">MKKSFIALFLLLTLAYQGTWCGAERSHMIDGAHPRPHLQVGELHVTEGKKVQEVQVSRKLDQEGDHNEVKVLMRMAIAHKGGGTGGVGGGVGGGPGGGSSGGRTNINGGATDTRPHTGRSNAAAMAAPATTSLLALAFITFHLKMMKSFLALILLLTLASQGTWCASADDHERSHRIYGAHRRPHLQVKDLHVTESKKLLKIQVPRKLGQADEHTHHDQVKVPMRMAIGAHKGGSTAAATGGGGVAETRPHNGKNGAAALPTPAKTFILALASSCAIFLSAFSF</sequence>
<reference evidence="3" key="3">
    <citation type="submission" date="2015-04" db="UniProtKB">
        <authorList>
            <consortium name="EnsemblPlants"/>
        </authorList>
    </citation>
    <scope>IDENTIFICATION</scope>
</reference>
<evidence type="ECO:0000313" key="4">
    <source>
        <dbReference type="Proteomes" id="UP000032180"/>
    </source>
</evidence>
<feature type="compositionally biased region" description="Gly residues" evidence="1">
    <location>
        <begin position="84"/>
        <end position="101"/>
    </location>
</feature>
<reference evidence="4" key="2">
    <citation type="submission" date="2013-12" db="EMBL/GenBank/DDBJ databases">
        <authorList>
            <person name="Yu Y."/>
            <person name="Lee S."/>
            <person name="de Baynast K."/>
            <person name="Wissotski M."/>
            <person name="Liu L."/>
            <person name="Talag J."/>
            <person name="Goicoechea J."/>
            <person name="Angelova A."/>
            <person name="Jetty R."/>
            <person name="Kudrna D."/>
            <person name="Golser W."/>
            <person name="Rivera L."/>
            <person name="Zhang J."/>
            <person name="Wing R."/>
        </authorList>
    </citation>
    <scope>NUCLEOTIDE SEQUENCE</scope>
</reference>
<proteinExistence type="predicted"/>
<dbReference type="Gramene" id="LPERR08G07510.1">
    <property type="protein sequence ID" value="LPERR08G07510.1"/>
    <property type="gene ID" value="LPERR08G07510"/>
</dbReference>
<name>A0A0D9X638_9ORYZ</name>
<evidence type="ECO:0000256" key="2">
    <source>
        <dbReference type="SAM" id="SignalP"/>
    </source>
</evidence>
<feature type="signal peptide" evidence="2">
    <location>
        <begin position="1"/>
        <end position="21"/>
    </location>
</feature>
<feature type="region of interest" description="Disordered" evidence="1">
    <location>
        <begin position="84"/>
        <end position="119"/>
    </location>
</feature>
<reference evidence="3 4" key="1">
    <citation type="submission" date="2012-08" db="EMBL/GenBank/DDBJ databases">
        <title>Oryza genome evolution.</title>
        <authorList>
            <person name="Wing R.A."/>
        </authorList>
    </citation>
    <scope>NUCLEOTIDE SEQUENCE</scope>
</reference>
<dbReference type="Proteomes" id="UP000032180">
    <property type="component" value="Chromosome 8"/>
</dbReference>
<accession>A0A0D9X638</accession>
<dbReference type="AlphaFoldDB" id="A0A0D9X638"/>
<evidence type="ECO:0000256" key="1">
    <source>
        <dbReference type="SAM" id="MobiDB-lite"/>
    </source>
</evidence>
<dbReference type="HOGENOM" id="CLU_059466_0_0_1"/>
<organism evidence="3 4">
    <name type="scientific">Leersia perrieri</name>
    <dbReference type="NCBI Taxonomy" id="77586"/>
    <lineage>
        <taxon>Eukaryota</taxon>
        <taxon>Viridiplantae</taxon>
        <taxon>Streptophyta</taxon>
        <taxon>Embryophyta</taxon>
        <taxon>Tracheophyta</taxon>
        <taxon>Spermatophyta</taxon>
        <taxon>Magnoliopsida</taxon>
        <taxon>Liliopsida</taxon>
        <taxon>Poales</taxon>
        <taxon>Poaceae</taxon>
        <taxon>BOP clade</taxon>
        <taxon>Oryzoideae</taxon>
        <taxon>Oryzeae</taxon>
        <taxon>Oryzinae</taxon>
        <taxon>Leersia</taxon>
    </lineage>
</organism>
<dbReference type="eggNOG" id="ENOG502R3QQ">
    <property type="taxonomic scope" value="Eukaryota"/>
</dbReference>
<keyword evidence="4" id="KW-1185">Reference proteome</keyword>
<dbReference type="EnsemblPlants" id="LPERR08G07510.1">
    <property type="protein sequence ID" value="LPERR08G07510.1"/>
    <property type="gene ID" value="LPERR08G07510"/>
</dbReference>